<reference evidence="2 3" key="1">
    <citation type="submission" date="2014-06" db="EMBL/GenBank/DDBJ databases">
        <title>Evolutionary Origins and Diversification of the Mycorrhizal Mutualists.</title>
        <authorList>
            <consortium name="DOE Joint Genome Institute"/>
            <consortium name="Mycorrhizal Genomics Consortium"/>
            <person name="Kohler A."/>
            <person name="Kuo A."/>
            <person name="Nagy L.G."/>
            <person name="Floudas D."/>
            <person name="Copeland A."/>
            <person name="Barry K.W."/>
            <person name="Cichocki N."/>
            <person name="Veneault-Fourrey C."/>
            <person name="LaButti K."/>
            <person name="Lindquist E.A."/>
            <person name="Lipzen A."/>
            <person name="Lundell T."/>
            <person name="Morin E."/>
            <person name="Murat C."/>
            <person name="Riley R."/>
            <person name="Ohm R."/>
            <person name="Sun H."/>
            <person name="Tunlid A."/>
            <person name="Henrissat B."/>
            <person name="Grigoriev I.V."/>
            <person name="Hibbett D.S."/>
            <person name="Martin F."/>
        </authorList>
    </citation>
    <scope>NUCLEOTIDE SEQUENCE [LARGE SCALE GENOMIC DNA]</scope>
    <source>
        <strain evidence="2 3">SS14</strain>
    </source>
</reference>
<dbReference type="AlphaFoldDB" id="A0A0C9U9U3"/>
<gene>
    <name evidence="2" type="ORF">M422DRAFT_277311</name>
</gene>
<dbReference type="Proteomes" id="UP000054279">
    <property type="component" value="Unassembled WGS sequence"/>
</dbReference>
<feature type="region of interest" description="Disordered" evidence="1">
    <location>
        <begin position="145"/>
        <end position="194"/>
    </location>
</feature>
<protein>
    <submittedName>
        <fullName evidence="2">Uncharacterized protein</fullName>
    </submittedName>
</protein>
<name>A0A0C9U9U3_SPHS4</name>
<dbReference type="EMBL" id="KN838423">
    <property type="protein sequence ID" value="KIJ22316.1"/>
    <property type="molecule type" value="Genomic_DNA"/>
</dbReference>
<accession>A0A0C9U9U3</accession>
<evidence type="ECO:0000256" key="1">
    <source>
        <dbReference type="SAM" id="MobiDB-lite"/>
    </source>
</evidence>
<evidence type="ECO:0000313" key="2">
    <source>
        <dbReference type="EMBL" id="KIJ22316.1"/>
    </source>
</evidence>
<feature type="compositionally biased region" description="Basic and acidic residues" evidence="1">
    <location>
        <begin position="176"/>
        <end position="185"/>
    </location>
</feature>
<organism evidence="2 3">
    <name type="scientific">Sphaerobolus stellatus (strain SS14)</name>
    <dbReference type="NCBI Taxonomy" id="990650"/>
    <lineage>
        <taxon>Eukaryota</taxon>
        <taxon>Fungi</taxon>
        <taxon>Dikarya</taxon>
        <taxon>Basidiomycota</taxon>
        <taxon>Agaricomycotina</taxon>
        <taxon>Agaricomycetes</taxon>
        <taxon>Phallomycetidae</taxon>
        <taxon>Geastrales</taxon>
        <taxon>Sphaerobolaceae</taxon>
        <taxon>Sphaerobolus</taxon>
    </lineage>
</organism>
<dbReference type="HOGENOM" id="CLU_1403242_0_0_1"/>
<keyword evidence="3" id="KW-1185">Reference proteome</keyword>
<evidence type="ECO:0000313" key="3">
    <source>
        <dbReference type="Proteomes" id="UP000054279"/>
    </source>
</evidence>
<sequence length="194" mass="22135">MVDLDENGLVSTPFDELGEIVQGYVEQSYVLVHLGCSRTKKAPKPNWDEIAKREGERLREFIDPEHLPPQPFEFRSPHSLRERALLILAQWIVDGEAGKREQLTHFQWQGQQDTLIVRDLNPVRKAPAKNNVTNNEREEAIATSQLKTQKRKRTEIAMEEEGEGAATSEPKANTGDIRKFPESKSPRKSYAFGK</sequence>
<proteinExistence type="predicted"/>